<dbReference type="EMBL" id="JALLPJ020000426">
    <property type="protein sequence ID" value="KAL3792524.1"/>
    <property type="molecule type" value="Genomic_DNA"/>
</dbReference>
<keyword evidence="4" id="KW-1185">Reference proteome</keyword>
<evidence type="ECO:0000256" key="1">
    <source>
        <dbReference type="SAM" id="SignalP"/>
    </source>
</evidence>
<evidence type="ECO:0000259" key="2">
    <source>
        <dbReference type="Pfam" id="PF01370"/>
    </source>
</evidence>
<sequence>MKVLSILLMPTLAYSLATRPLKVTVFGGTGYVGSAVCERLVKRGHTVTAVSRRGVNPKPDSKELGQVNWVQGDATDSKVVDDLLKDADAAVHAIGLLFDADSGLANLNKIVSGSGSIPSETSTYDAITRTTAFNVINSIEKKMNSISGQMNKLLKKDEKFPLCFVSAAEAGWPDVPFGKTVDRLAPEWLNRYLTAKRAVESKLQTSGVKSTIREVIYRPSLIWDWTKFDVLPVIPVFNLAAAVGVPFVDKTVRVETLADAIVAGVEGEDIQGVQRVGEMEKISERVR</sequence>
<dbReference type="InterPro" id="IPR051207">
    <property type="entry name" value="ComplexI_NDUFA9_subunit"/>
</dbReference>
<proteinExistence type="predicted"/>
<dbReference type="Pfam" id="PF01370">
    <property type="entry name" value="Epimerase"/>
    <property type="match status" value="1"/>
</dbReference>
<dbReference type="AlphaFoldDB" id="A0ABD3PY82"/>
<keyword evidence="1" id="KW-0732">Signal</keyword>
<feature type="chain" id="PRO_5044804325" description="NAD-dependent epimerase/dehydratase domain-containing protein" evidence="1">
    <location>
        <begin position="18"/>
        <end position="287"/>
    </location>
</feature>
<feature type="domain" description="NAD-dependent epimerase/dehydratase" evidence="2">
    <location>
        <begin position="23"/>
        <end position="95"/>
    </location>
</feature>
<accession>A0ABD3PY82</accession>
<dbReference type="PANTHER" id="PTHR12126">
    <property type="entry name" value="NADH-UBIQUINONE OXIDOREDUCTASE 39 KDA SUBUNIT-RELATED"/>
    <property type="match status" value="1"/>
</dbReference>
<reference evidence="3 4" key="1">
    <citation type="submission" date="2024-10" db="EMBL/GenBank/DDBJ databases">
        <title>Updated reference genomes for cyclostephanoid diatoms.</title>
        <authorList>
            <person name="Roberts W.R."/>
            <person name="Alverson A.J."/>
        </authorList>
    </citation>
    <scope>NUCLEOTIDE SEQUENCE [LARGE SCALE GENOMIC DNA]</scope>
    <source>
        <strain evidence="3 4">AJA010-31</strain>
    </source>
</reference>
<organism evidence="3 4">
    <name type="scientific">Cyclotella atomus</name>
    <dbReference type="NCBI Taxonomy" id="382360"/>
    <lineage>
        <taxon>Eukaryota</taxon>
        <taxon>Sar</taxon>
        <taxon>Stramenopiles</taxon>
        <taxon>Ochrophyta</taxon>
        <taxon>Bacillariophyta</taxon>
        <taxon>Coscinodiscophyceae</taxon>
        <taxon>Thalassiosirophycidae</taxon>
        <taxon>Stephanodiscales</taxon>
        <taxon>Stephanodiscaceae</taxon>
        <taxon>Cyclotella</taxon>
    </lineage>
</organism>
<evidence type="ECO:0000313" key="4">
    <source>
        <dbReference type="Proteomes" id="UP001530400"/>
    </source>
</evidence>
<gene>
    <name evidence="3" type="ORF">ACHAWO_008395</name>
</gene>
<dbReference type="InterPro" id="IPR001509">
    <property type="entry name" value="Epimerase_deHydtase"/>
</dbReference>
<evidence type="ECO:0000313" key="3">
    <source>
        <dbReference type="EMBL" id="KAL3792524.1"/>
    </source>
</evidence>
<dbReference type="PANTHER" id="PTHR12126:SF15">
    <property type="entry name" value="NAD(P)-BINDING DOMAIN-CONTAINING PROTEIN"/>
    <property type="match status" value="1"/>
</dbReference>
<name>A0ABD3PY82_9STRA</name>
<dbReference type="InterPro" id="IPR036291">
    <property type="entry name" value="NAD(P)-bd_dom_sf"/>
</dbReference>
<protein>
    <recommendedName>
        <fullName evidence="2">NAD-dependent epimerase/dehydratase domain-containing protein</fullName>
    </recommendedName>
</protein>
<dbReference type="Proteomes" id="UP001530400">
    <property type="component" value="Unassembled WGS sequence"/>
</dbReference>
<dbReference type="SUPFAM" id="SSF51735">
    <property type="entry name" value="NAD(P)-binding Rossmann-fold domains"/>
    <property type="match status" value="1"/>
</dbReference>
<feature type="signal peptide" evidence="1">
    <location>
        <begin position="1"/>
        <end position="17"/>
    </location>
</feature>
<dbReference type="Gene3D" id="3.40.50.720">
    <property type="entry name" value="NAD(P)-binding Rossmann-like Domain"/>
    <property type="match status" value="1"/>
</dbReference>
<comment type="caution">
    <text evidence="3">The sequence shown here is derived from an EMBL/GenBank/DDBJ whole genome shotgun (WGS) entry which is preliminary data.</text>
</comment>